<dbReference type="GO" id="GO:0005615">
    <property type="term" value="C:extracellular space"/>
    <property type="evidence" value="ECO:0007669"/>
    <property type="project" value="TreeGrafter"/>
</dbReference>
<feature type="chain" id="PRO_5041667955" description="FAS1 domain-containing protein" evidence="2">
    <location>
        <begin position="24"/>
        <end position="1319"/>
    </location>
</feature>
<feature type="domain" description="FAS1" evidence="3">
    <location>
        <begin position="48"/>
        <end position="182"/>
    </location>
</feature>
<dbReference type="GO" id="GO:0007155">
    <property type="term" value="P:cell adhesion"/>
    <property type="evidence" value="ECO:0007669"/>
    <property type="project" value="TreeGrafter"/>
</dbReference>
<evidence type="ECO:0000256" key="1">
    <source>
        <dbReference type="SAM" id="MobiDB-lite"/>
    </source>
</evidence>
<dbReference type="Proteomes" id="UP001187531">
    <property type="component" value="Unassembled WGS sequence"/>
</dbReference>
<feature type="domain" description="FAS1" evidence="3">
    <location>
        <begin position="368"/>
        <end position="503"/>
    </location>
</feature>
<dbReference type="PANTHER" id="PTHR10900:SF77">
    <property type="entry name" value="FI19380P1"/>
    <property type="match status" value="1"/>
</dbReference>
<evidence type="ECO:0000259" key="3">
    <source>
        <dbReference type="PROSITE" id="PS50213"/>
    </source>
</evidence>
<comment type="caution">
    <text evidence="4">The sequence shown here is derived from an EMBL/GenBank/DDBJ whole genome shotgun (WGS) entry which is preliminary data.</text>
</comment>
<gene>
    <name evidence="4" type="ORF">QYM36_001374</name>
</gene>
<dbReference type="InterPro" id="IPR000782">
    <property type="entry name" value="FAS1_domain"/>
</dbReference>
<feature type="domain" description="FAS1" evidence="3">
    <location>
        <begin position="699"/>
        <end position="830"/>
    </location>
</feature>
<keyword evidence="5" id="KW-1185">Reference proteome</keyword>
<name>A0AA88IAR7_ARTSF</name>
<organism evidence="4 5">
    <name type="scientific">Artemia franciscana</name>
    <name type="common">Brine shrimp</name>
    <name type="synonym">Artemia sanfranciscana</name>
    <dbReference type="NCBI Taxonomy" id="6661"/>
    <lineage>
        <taxon>Eukaryota</taxon>
        <taxon>Metazoa</taxon>
        <taxon>Ecdysozoa</taxon>
        <taxon>Arthropoda</taxon>
        <taxon>Crustacea</taxon>
        <taxon>Branchiopoda</taxon>
        <taxon>Anostraca</taxon>
        <taxon>Artemiidae</taxon>
        <taxon>Artemia</taxon>
    </lineage>
</organism>
<dbReference type="InterPro" id="IPR036378">
    <property type="entry name" value="FAS1_dom_sf"/>
</dbReference>
<feature type="domain" description="FAS1" evidence="3">
    <location>
        <begin position="835"/>
        <end position="963"/>
    </location>
</feature>
<dbReference type="PROSITE" id="PS50213">
    <property type="entry name" value="FAS1"/>
    <property type="match status" value="6"/>
</dbReference>
<reference evidence="4" key="1">
    <citation type="submission" date="2023-07" db="EMBL/GenBank/DDBJ databases">
        <title>Chromosome-level genome assembly of Artemia franciscana.</title>
        <authorList>
            <person name="Jo E."/>
        </authorList>
    </citation>
    <scope>NUCLEOTIDE SEQUENCE</scope>
    <source>
        <tissue evidence="4">Whole body</tissue>
    </source>
</reference>
<feature type="region of interest" description="Disordered" evidence="1">
    <location>
        <begin position="203"/>
        <end position="235"/>
    </location>
</feature>
<dbReference type="FunFam" id="2.30.180.10:FF:000032">
    <property type="entry name" value="Fasciclin domain-containing protein, putative"/>
    <property type="match status" value="2"/>
</dbReference>
<evidence type="ECO:0000313" key="5">
    <source>
        <dbReference type="Proteomes" id="UP001187531"/>
    </source>
</evidence>
<protein>
    <recommendedName>
        <fullName evidence="3">FAS1 domain-containing protein</fullName>
    </recommendedName>
</protein>
<dbReference type="InterPro" id="IPR050904">
    <property type="entry name" value="Adhesion/Biosynth-related"/>
</dbReference>
<dbReference type="Gene3D" id="2.30.180.10">
    <property type="entry name" value="FAS1 domain"/>
    <property type="match status" value="6"/>
</dbReference>
<dbReference type="GO" id="GO:0030198">
    <property type="term" value="P:extracellular matrix organization"/>
    <property type="evidence" value="ECO:0007669"/>
    <property type="project" value="TreeGrafter"/>
</dbReference>
<evidence type="ECO:0000256" key="2">
    <source>
        <dbReference type="SAM" id="SignalP"/>
    </source>
</evidence>
<dbReference type="Pfam" id="PF02469">
    <property type="entry name" value="Fasciclin"/>
    <property type="match status" value="6"/>
</dbReference>
<proteinExistence type="predicted"/>
<sequence length="1319" mass="146547">MGSKDHGRISIILLCCLIGLSEQFGERFSRLTPGLGLESSINYAIPGLDRTTKALATRLNIETFLSIWKLQSKENPERLDYDGSYTIFAPLDAVFSARLPLDISQLLLRDDTFQQMLLLNHVVKGKVDISNFSKQEFRSLGGHVVLLEHRGKKGTIKINEADVIRQAIETERFIIYVVDEMININSQDITKAVERVLQSSPRVNLQKRKDSVRPRGPPRPLNLQPTGGTPQPPAIPLFIRSPSPPLDGPQPPAWIPEEFSRHDNGVRRKRKNVIILGSLTKKRQVNQTELNAIDRDIEDTSKTSNIGSGGNEDPKQRLLLAELMSPLMTASAKEISKMMKDDMDFGQRVVPHSKSSSRQAKLIDRPVPTNRIGRNRNLATASIFSNLPIYQFLAGAVAARVDLRNGDLTLLAPSDLALHRLEISLPALIIRNRASAIKLIRNHVITGSVTMRDGVKAGALASIEGHELSFEGEDGTYSVNGVPVLTPDVVLSNGVIHVIDGVLIPDDESMDLELEHDIRNKDTDVVAAEIESILQDFFPHSNVGSSTEEITTNGQTMPTIEMNLDDENIEPLPPMLKSNSFPSVFSMLETDFKTIEEYIPGMTIPQPSGEPIFVGMRAQKKKPTKIIAPTTRAPFNFDYYDDGAEEISGEDFKPIGPPGSEIRFGKETEKLVEDPEARGNDLLEPLNQIDEFAESFQLSEETLAGVLRKNRCTKMLNLLEKANLLSKFESKGPYTVFAPSDEAFQKLPSERVEELNLRPMLLRRLLLFHIVTQENQEDIQVGNDVLFETMEGSPIRFNIYDGVVLVNGVRISKTDLDFKNGVVHILDQIIFPPLGNVAVTMKDRDFDAKKFLDAFDMQTINILEGATPITVIAPMDSAFDEANVAWDDLLKNPSEVNNIINGHIIPGVLFSEACRSQKSLFTINGRMVVCEYQNGTLKFNGVDVIDKDITATNGVIHLIPNLLQLPQAEFLLKNKKENLVLTSTLAIFEDAFFTPAPGLGFADSKKENSAQRKDLGFGDYDSQIFTTEPEAETLPPVTIMRPTQKNKPKKIPSTVYGAVGQQNLTIFAKFLSASGLKDLVDQEGPWTVFAPTNAAFSMLPAAIVQQLSHDRFYLKRILSYHIVPGRLTRRHLANDAVFPTLSDGTEVRTNQYSDGNVMWYTVSGSRILHLDEKANNGVVHVLENVLYPPHGDMLSTLNGSPILMQISMLIHDLAISNEVQGDPITLFVPSDEAFQQLNVKTMKNQRRLRAWLRKHIVKGTHFSIGLIEGKVLNSIDGFSKINITESPHCVNANGQELLYPDIAVTNGVLHVTNGLMFDM</sequence>
<dbReference type="GO" id="GO:0031012">
    <property type="term" value="C:extracellular matrix"/>
    <property type="evidence" value="ECO:0007669"/>
    <property type="project" value="TreeGrafter"/>
</dbReference>
<dbReference type="PANTHER" id="PTHR10900">
    <property type="entry name" value="PERIOSTIN-RELATED"/>
    <property type="match status" value="1"/>
</dbReference>
<evidence type="ECO:0000313" key="4">
    <source>
        <dbReference type="EMBL" id="KAK2724879.1"/>
    </source>
</evidence>
<feature type="signal peptide" evidence="2">
    <location>
        <begin position="1"/>
        <end position="23"/>
    </location>
</feature>
<dbReference type="GO" id="GO:0050839">
    <property type="term" value="F:cell adhesion molecule binding"/>
    <property type="evidence" value="ECO:0007669"/>
    <property type="project" value="TreeGrafter"/>
</dbReference>
<feature type="domain" description="FAS1" evidence="3">
    <location>
        <begin position="1051"/>
        <end position="1186"/>
    </location>
</feature>
<dbReference type="SMART" id="SM00554">
    <property type="entry name" value="FAS1"/>
    <property type="match status" value="6"/>
</dbReference>
<dbReference type="SUPFAM" id="SSF82153">
    <property type="entry name" value="FAS1 domain"/>
    <property type="match status" value="6"/>
</dbReference>
<dbReference type="EMBL" id="JAVRJZ010000003">
    <property type="protein sequence ID" value="KAK2724879.1"/>
    <property type="molecule type" value="Genomic_DNA"/>
</dbReference>
<keyword evidence="2" id="KW-0732">Signal</keyword>
<feature type="domain" description="FAS1" evidence="3">
    <location>
        <begin position="1190"/>
        <end position="1316"/>
    </location>
</feature>
<accession>A0AA88IAR7</accession>